<accession>A0A9X5E9X6</accession>
<name>A0A9X5E9X6_9CYAN</name>
<keyword evidence="2" id="KW-1185">Reference proteome</keyword>
<dbReference type="InterPro" id="IPR051923">
    <property type="entry name" value="Glycosyl_Hydrolase_39"/>
</dbReference>
<dbReference type="Gene3D" id="2.60.120.260">
    <property type="entry name" value="Galactose-binding domain-like"/>
    <property type="match status" value="1"/>
</dbReference>
<gene>
    <name evidence="1" type="ORF">QH73_0025945</name>
</gene>
<dbReference type="AlphaFoldDB" id="A0A9X5E9X6"/>
<protein>
    <submittedName>
        <fullName evidence="1">Uncharacterized protein</fullName>
    </submittedName>
</protein>
<dbReference type="GO" id="GO:0004553">
    <property type="term" value="F:hydrolase activity, hydrolyzing O-glycosyl compounds"/>
    <property type="evidence" value="ECO:0007669"/>
    <property type="project" value="TreeGrafter"/>
</dbReference>
<dbReference type="RefSeq" id="WP_039713802.1">
    <property type="nucleotide sequence ID" value="NZ_JTJC03000017.1"/>
</dbReference>
<sequence>MKFSQKLQHLAQKHSLLQAHKFLKIFTSLLVTSTLFYTLPARSQTSYLGINNGTGYNPDPTFTDRSIQQTKDLGIQLVRMGMDGVYGNREGASFNWSARDIVVNKYIQAGLRIHSTISPRHHVDRDSNYEQWKANYRYFVRNVMERYKGKIFYYIINNEPELDFGKGTMTAQQCVDMTRIAYETAKSIDPNIKIESPPPTSPSSYILKEMIDLGIDQVTDFIGIHAYGGQIREGEFGNPWRLLAARNIRKPVVVSESGTISSWYQGSSTERENYRKRWFVIFGQQLKRYGYNHALFFDLDNHGEWAISPNFNPTATYYQIQDLRLNKKFSNPGFELANNADNEWVHFDNDDIRLGASPNVAFICGDPNGARGGNCYARLDSGRASRGKQIFIRRILGDVPKNRNIKIGAWVYVNGGATATLKALGYDYLDGDAEISKTASQKNVWQYLEITVPISRYWAVVELGTSGTGNSGDYVKWDDVSVVTP</sequence>
<organism evidence="1 2">
    <name type="scientific">Scytonema millei VB511283</name>
    <dbReference type="NCBI Taxonomy" id="1245923"/>
    <lineage>
        <taxon>Bacteria</taxon>
        <taxon>Bacillati</taxon>
        <taxon>Cyanobacteriota</taxon>
        <taxon>Cyanophyceae</taxon>
        <taxon>Nostocales</taxon>
        <taxon>Scytonemataceae</taxon>
        <taxon>Scytonema</taxon>
    </lineage>
</organism>
<dbReference type="InterPro" id="IPR017853">
    <property type="entry name" value="GH"/>
</dbReference>
<dbReference type="OrthoDB" id="581851at2"/>
<dbReference type="Gene3D" id="3.20.20.80">
    <property type="entry name" value="Glycosidases"/>
    <property type="match status" value="1"/>
</dbReference>
<dbReference type="PANTHER" id="PTHR12631:SF10">
    <property type="entry name" value="BETA-XYLOSIDASE-LIKE PROTEIN-RELATED"/>
    <property type="match status" value="1"/>
</dbReference>
<comment type="caution">
    <text evidence="1">The sequence shown here is derived from an EMBL/GenBank/DDBJ whole genome shotgun (WGS) entry which is preliminary data.</text>
</comment>
<proteinExistence type="predicted"/>
<dbReference type="PANTHER" id="PTHR12631">
    <property type="entry name" value="ALPHA-L-IDURONIDASE"/>
    <property type="match status" value="1"/>
</dbReference>
<evidence type="ECO:0000313" key="1">
    <source>
        <dbReference type="EMBL" id="NHC38020.1"/>
    </source>
</evidence>
<dbReference type="EMBL" id="JTJC03000017">
    <property type="protein sequence ID" value="NHC38020.1"/>
    <property type="molecule type" value="Genomic_DNA"/>
</dbReference>
<reference evidence="1 2" key="1">
    <citation type="journal article" date="2015" name="Genome Announc.">
        <title>Draft Genome Sequence of the Terrestrial Cyanobacterium Scytonema millei VB511283, Isolated from Eastern India.</title>
        <authorList>
            <person name="Sen D."/>
            <person name="Chandrababunaidu M.M."/>
            <person name="Singh D."/>
            <person name="Sanghi N."/>
            <person name="Ghorai A."/>
            <person name="Mishra G.P."/>
            <person name="Madduluri M."/>
            <person name="Adhikary S.P."/>
            <person name="Tripathy S."/>
        </authorList>
    </citation>
    <scope>NUCLEOTIDE SEQUENCE [LARGE SCALE GENOMIC DNA]</scope>
    <source>
        <strain evidence="1 2">VB511283</strain>
    </source>
</reference>
<dbReference type="Proteomes" id="UP000031532">
    <property type="component" value="Unassembled WGS sequence"/>
</dbReference>
<evidence type="ECO:0000313" key="2">
    <source>
        <dbReference type="Proteomes" id="UP000031532"/>
    </source>
</evidence>
<dbReference type="SUPFAM" id="SSF51445">
    <property type="entry name" value="(Trans)glycosidases"/>
    <property type="match status" value="1"/>
</dbReference>